<evidence type="ECO:0000256" key="3">
    <source>
        <dbReference type="SAM" id="Phobius"/>
    </source>
</evidence>
<dbReference type="EMBL" id="JAODUP010000076">
    <property type="protein sequence ID" value="KAK2163631.1"/>
    <property type="molecule type" value="Genomic_DNA"/>
</dbReference>
<evidence type="ECO:0000313" key="5">
    <source>
        <dbReference type="EMBL" id="KAK2163631.1"/>
    </source>
</evidence>
<evidence type="ECO:0000256" key="1">
    <source>
        <dbReference type="ARBA" id="ARBA00023157"/>
    </source>
</evidence>
<proteinExistence type="predicted"/>
<feature type="disulfide bond" evidence="2">
    <location>
        <begin position="46"/>
        <end position="56"/>
    </location>
</feature>
<keyword evidence="1 2" id="KW-1015">Disulfide bond</keyword>
<keyword evidence="3" id="KW-1133">Transmembrane helix</keyword>
<evidence type="ECO:0000313" key="6">
    <source>
        <dbReference type="Proteomes" id="UP001208570"/>
    </source>
</evidence>
<dbReference type="Proteomes" id="UP001208570">
    <property type="component" value="Unassembled WGS sequence"/>
</dbReference>
<dbReference type="Gene3D" id="3.10.250.10">
    <property type="entry name" value="SRCR-like domain"/>
    <property type="match status" value="2"/>
</dbReference>
<evidence type="ECO:0000256" key="2">
    <source>
        <dbReference type="PROSITE-ProRule" id="PRU00196"/>
    </source>
</evidence>
<protein>
    <recommendedName>
        <fullName evidence="4">SRCR domain-containing protein</fullName>
    </recommendedName>
</protein>
<comment type="caution">
    <text evidence="2">Lacks conserved residue(s) required for the propagation of feature annotation.</text>
</comment>
<dbReference type="PANTHER" id="PTHR48071:SF18">
    <property type="entry name" value="DELETED IN MALIGNANT BRAIN TUMORS 1 PROTEIN-RELATED"/>
    <property type="match status" value="1"/>
</dbReference>
<comment type="caution">
    <text evidence="5">The sequence shown here is derived from an EMBL/GenBank/DDBJ whole genome shotgun (WGS) entry which is preliminary data.</text>
</comment>
<feature type="domain" description="SRCR" evidence="4">
    <location>
        <begin position="84"/>
        <end position="118"/>
    </location>
</feature>
<dbReference type="InterPro" id="IPR001190">
    <property type="entry name" value="SRCR"/>
</dbReference>
<dbReference type="SUPFAM" id="SSF56487">
    <property type="entry name" value="SRCR-like"/>
    <property type="match status" value="2"/>
</dbReference>
<organism evidence="5 6">
    <name type="scientific">Paralvinella palmiformis</name>
    <dbReference type="NCBI Taxonomy" id="53620"/>
    <lineage>
        <taxon>Eukaryota</taxon>
        <taxon>Metazoa</taxon>
        <taxon>Spiralia</taxon>
        <taxon>Lophotrochozoa</taxon>
        <taxon>Annelida</taxon>
        <taxon>Polychaeta</taxon>
        <taxon>Sedentaria</taxon>
        <taxon>Canalipalpata</taxon>
        <taxon>Terebellida</taxon>
        <taxon>Terebelliformia</taxon>
        <taxon>Alvinellidae</taxon>
        <taxon>Paralvinella</taxon>
    </lineage>
</organism>
<name>A0AAD9NCY0_9ANNE</name>
<dbReference type="SMART" id="SM00202">
    <property type="entry name" value="SR"/>
    <property type="match status" value="1"/>
</dbReference>
<feature type="domain" description="SRCR" evidence="4">
    <location>
        <begin position="1"/>
        <end position="73"/>
    </location>
</feature>
<reference evidence="5" key="1">
    <citation type="journal article" date="2023" name="Mol. Biol. Evol.">
        <title>Third-Generation Sequencing Reveals the Adaptive Role of the Epigenome in Three Deep-Sea Polychaetes.</title>
        <authorList>
            <person name="Perez M."/>
            <person name="Aroh O."/>
            <person name="Sun Y."/>
            <person name="Lan Y."/>
            <person name="Juniper S.K."/>
            <person name="Young C.R."/>
            <person name="Angers B."/>
            <person name="Qian P.Y."/>
        </authorList>
    </citation>
    <scope>NUCLEOTIDE SEQUENCE</scope>
    <source>
        <strain evidence="5">P08H-3</strain>
    </source>
</reference>
<gene>
    <name evidence="5" type="ORF">LSH36_76g05000</name>
</gene>
<accession>A0AAD9NCY0</accession>
<sequence>MWTTEHSQDMVNSIQKVNGIQYVTMAGEIMTLQSPTEPIWRAEITCTGDEDNLEQCTTRGVSKQCQPASVTCDKIDPSLEDGTLRLSDGPTPYSGRVDVAYEGLWGSICDRLWDETTAGCSGGHETEISQCMTRGYLDQFCKLQRTAGVICLQESAQNLTVALRDPGSTVSITLILYVGIPSGFVLLCVVIIITVLSRKPKVHKSQFVDGTIFNLEKQRSTRNPAYRLDFSLSSHSSLQRTPTTRSSGVYNYILDDEKAYLDLIDEKKEIELGPRSNVPLPVIPRYDADNYLCPISEEEVKDGQLRQGRAIRV</sequence>
<dbReference type="PROSITE" id="PS50287">
    <property type="entry name" value="SRCR_2"/>
    <property type="match status" value="2"/>
</dbReference>
<keyword evidence="3" id="KW-0472">Membrane</keyword>
<keyword evidence="6" id="KW-1185">Reference proteome</keyword>
<dbReference type="InterPro" id="IPR036772">
    <property type="entry name" value="SRCR-like_dom_sf"/>
</dbReference>
<dbReference type="PANTHER" id="PTHR48071">
    <property type="entry name" value="SRCR DOMAIN-CONTAINING PROTEIN"/>
    <property type="match status" value="1"/>
</dbReference>
<keyword evidence="3" id="KW-0812">Transmembrane</keyword>
<dbReference type="GO" id="GO:0016020">
    <property type="term" value="C:membrane"/>
    <property type="evidence" value="ECO:0007669"/>
    <property type="project" value="InterPro"/>
</dbReference>
<dbReference type="PRINTS" id="PR00258">
    <property type="entry name" value="SPERACTRCPTR"/>
</dbReference>
<feature type="transmembrane region" description="Helical" evidence="3">
    <location>
        <begin position="174"/>
        <end position="196"/>
    </location>
</feature>
<dbReference type="AlphaFoldDB" id="A0AAD9NCY0"/>
<evidence type="ECO:0000259" key="4">
    <source>
        <dbReference type="PROSITE" id="PS50287"/>
    </source>
</evidence>